<organism evidence="1 2">
    <name type="scientific">Nonomuraea turkmeniaca</name>
    <dbReference type="NCBI Taxonomy" id="103838"/>
    <lineage>
        <taxon>Bacteria</taxon>
        <taxon>Bacillati</taxon>
        <taxon>Actinomycetota</taxon>
        <taxon>Actinomycetes</taxon>
        <taxon>Streptosporangiales</taxon>
        <taxon>Streptosporangiaceae</taxon>
        <taxon>Nonomuraea</taxon>
    </lineage>
</organism>
<dbReference type="Proteomes" id="UP000309128">
    <property type="component" value="Unassembled WGS sequence"/>
</dbReference>
<keyword evidence="2" id="KW-1185">Reference proteome</keyword>
<sequence length="83" mass="8642">MTTQRIAAQPAALTSIGTHLGSAAAGLPGSRYGRPSTGDATADAALHEFTARWTDHLRGLEEIVRLTARQAQLTALAFRIAGG</sequence>
<proteinExistence type="predicted"/>
<dbReference type="RefSeq" id="WP_138672863.1">
    <property type="nucleotide sequence ID" value="NZ_VCKY01000261.1"/>
</dbReference>
<accession>A0A5S4EZ51</accession>
<reference evidence="1 2" key="1">
    <citation type="submission" date="2019-05" db="EMBL/GenBank/DDBJ databases">
        <title>Draft genome sequence of Nonomuraea turkmeniaca DSM 43926.</title>
        <authorList>
            <person name="Saricaoglu S."/>
            <person name="Isik K."/>
        </authorList>
    </citation>
    <scope>NUCLEOTIDE SEQUENCE [LARGE SCALE GENOMIC DNA]</scope>
    <source>
        <strain evidence="1 2">DSM 43926</strain>
    </source>
</reference>
<evidence type="ECO:0000313" key="2">
    <source>
        <dbReference type="Proteomes" id="UP000309128"/>
    </source>
</evidence>
<dbReference type="EMBL" id="VCKY01000261">
    <property type="protein sequence ID" value="TMR08952.1"/>
    <property type="molecule type" value="Genomic_DNA"/>
</dbReference>
<name>A0A5S4EZ51_9ACTN</name>
<evidence type="ECO:0000313" key="1">
    <source>
        <dbReference type="EMBL" id="TMR08952.1"/>
    </source>
</evidence>
<protein>
    <submittedName>
        <fullName evidence="1">Uncharacterized protein</fullName>
    </submittedName>
</protein>
<gene>
    <name evidence="1" type="ORF">ETD86_45600</name>
</gene>
<comment type="caution">
    <text evidence="1">The sequence shown here is derived from an EMBL/GenBank/DDBJ whole genome shotgun (WGS) entry which is preliminary data.</text>
</comment>
<dbReference type="AlphaFoldDB" id="A0A5S4EZ51"/>